<reference evidence="1 2" key="1">
    <citation type="submission" date="2024-10" db="EMBL/GenBank/DDBJ databases">
        <title>The Natural Products Discovery Center: Release of the First 8490 Sequenced Strains for Exploring Actinobacteria Biosynthetic Diversity.</title>
        <authorList>
            <person name="Kalkreuter E."/>
            <person name="Kautsar S.A."/>
            <person name="Yang D."/>
            <person name="Bader C.D."/>
            <person name="Teijaro C.N."/>
            <person name="Fluegel L."/>
            <person name="Davis C.M."/>
            <person name="Simpson J.R."/>
            <person name="Lauterbach L."/>
            <person name="Steele A.D."/>
            <person name="Gui C."/>
            <person name="Meng S."/>
            <person name="Li G."/>
            <person name="Viehrig K."/>
            <person name="Ye F."/>
            <person name="Su P."/>
            <person name="Kiefer A.F."/>
            <person name="Nichols A."/>
            <person name="Cepeda A.J."/>
            <person name="Yan W."/>
            <person name="Fan B."/>
            <person name="Jiang Y."/>
            <person name="Adhikari A."/>
            <person name="Zheng C.-J."/>
            <person name="Schuster L."/>
            <person name="Cowan T.M."/>
            <person name="Smanski M.J."/>
            <person name="Chevrette M.G."/>
            <person name="De Carvalho L.P.S."/>
            <person name="Shen B."/>
        </authorList>
    </citation>
    <scope>NUCLEOTIDE SEQUENCE [LARGE SCALE GENOMIC DNA]</scope>
    <source>
        <strain evidence="1 2">NPDC001390</strain>
    </source>
</reference>
<dbReference type="EMBL" id="JBIAWJ010000023">
    <property type="protein sequence ID" value="MFF4526094.1"/>
    <property type="molecule type" value="Genomic_DNA"/>
</dbReference>
<comment type="caution">
    <text evidence="1">The sequence shown here is derived from an EMBL/GenBank/DDBJ whole genome shotgun (WGS) entry which is preliminary data.</text>
</comment>
<feature type="non-terminal residue" evidence="1">
    <location>
        <position position="1"/>
    </location>
</feature>
<evidence type="ECO:0000313" key="2">
    <source>
        <dbReference type="Proteomes" id="UP001602058"/>
    </source>
</evidence>
<proteinExistence type="predicted"/>
<protein>
    <submittedName>
        <fullName evidence="1">IS110 family transposase</fullName>
    </submittedName>
</protein>
<evidence type="ECO:0000313" key="1">
    <source>
        <dbReference type="EMBL" id="MFF4526094.1"/>
    </source>
</evidence>
<dbReference type="Proteomes" id="UP001602058">
    <property type="component" value="Unassembled WGS sequence"/>
</dbReference>
<sequence length="54" mass="6147">TCPASKTYYDRKRREGKGHKQALLALARRRVYVLWAMIRDGQYFHASPPVAAAA</sequence>
<gene>
    <name evidence="1" type="ORF">ACFY1D_32370</name>
</gene>
<keyword evidence="2" id="KW-1185">Reference proteome</keyword>
<name>A0ABW6URK9_9ACTN</name>
<accession>A0ABW6URK9</accession>
<organism evidence="1 2">
    <name type="scientific">Streptomyces bluensis</name>
    <dbReference type="NCBI Taxonomy" id="33897"/>
    <lineage>
        <taxon>Bacteria</taxon>
        <taxon>Bacillati</taxon>
        <taxon>Actinomycetota</taxon>
        <taxon>Actinomycetes</taxon>
        <taxon>Kitasatosporales</taxon>
        <taxon>Streptomycetaceae</taxon>
        <taxon>Streptomyces</taxon>
    </lineage>
</organism>